<dbReference type="SMART" id="SM01018">
    <property type="entry name" value="B12-binding_2"/>
    <property type="match status" value="1"/>
</dbReference>
<organism evidence="6 7">
    <name type="scientific">Dethiosulfatibacter aminovorans DSM 17477</name>
    <dbReference type="NCBI Taxonomy" id="1121476"/>
    <lineage>
        <taxon>Bacteria</taxon>
        <taxon>Bacillati</taxon>
        <taxon>Bacillota</taxon>
        <taxon>Tissierellia</taxon>
        <taxon>Dethiosulfatibacter</taxon>
    </lineage>
</organism>
<dbReference type="SUPFAM" id="SSF52242">
    <property type="entry name" value="Cobalamin (vitamin B12)-binding domain"/>
    <property type="match status" value="1"/>
</dbReference>
<dbReference type="GO" id="GO:0050667">
    <property type="term" value="P:homocysteine metabolic process"/>
    <property type="evidence" value="ECO:0007669"/>
    <property type="project" value="TreeGrafter"/>
</dbReference>
<dbReference type="Pfam" id="PF02310">
    <property type="entry name" value="B12-binding"/>
    <property type="match status" value="1"/>
</dbReference>
<protein>
    <submittedName>
        <fullName evidence="6">5-methyltetrahydrofolate--homocysteine methyltransferase</fullName>
    </submittedName>
</protein>
<dbReference type="Gene3D" id="1.10.1240.10">
    <property type="entry name" value="Methionine synthase domain"/>
    <property type="match status" value="1"/>
</dbReference>
<evidence type="ECO:0000313" key="6">
    <source>
        <dbReference type="EMBL" id="SHJ55309.1"/>
    </source>
</evidence>
<dbReference type="RefSeq" id="WP_073050214.1">
    <property type="nucleotide sequence ID" value="NZ_FQZL01000025.1"/>
</dbReference>
<dbReference type="Gene3D" id="3.40.50.280">
    <property type="entry name" value="Cobalamin-binding domain"/>
    <property type="match status" value="1"/>
</dbReference>
<dbReference type="InterPro" id="IPR003759">
    <property type="entry name" value="Cbl-bd_cap"/>
</dbReference>
<dbReference type="AlphaFoldDB" id="A0A1M6K8N9"/>
<dbReference type="SUPFAM" id="SSF47644">
    <property type="entry name" value="Methionine synthase domain"/>
    <property type="match status" value="1"/>
</dbReference>
<dbReference type="GO" id="GO:0005829">
    <property type="term" value="C:cytosol"/>
    <property type="evidence" value="ECO:0007669"/>
    <property type="project" value="TreeGrafter"/>
</dbReference>
<keyword evidence="3" id="KW-0170">Cobalt</keyword>
<dbReference type="PANTHER" id="PTHR45833:SF1">
    <property type="entry name" value="METHIONINE SYNTHASE"/>
    <property type="match status" value="1"/>
</dbReference>
<dbReference type="PROSITE" id="PS51332">
    <property type="entry name" value="B12_BINDING"/>
    <property type="match status" value="1"/>
</dbReference>
<gene>
    <name evidence="6" type="ORF">SAMN02745751_02823</name>
</gene>
<keyword evidence="6" id="KW-0808">Transferase</keyword>
<evidence type="ECO:0000256" key="1">
    <source>
        <dbReference type="ARBA" id="ARBA00010854"/>
    </source>
</evidence>
<dbReference type="CDD" id="cd02070">
    <property type="entry name" value="corrinoid_protein_B12-BD"/>
    <property type="match status" value="1"/>
</dbReference>
<keyword evidence="7" id="KW-1185">Reference proteome</keyword>
<dbReference type="GO" id="GO:0046872">
    <property type="term" value="F:metal ion binding"/>
    <property type="evidence" value="ECO:0007669"/>
    <property type="project" value="UniProtKB-KW"/>
</dbReference>
<dbReference type="InterPro" id="IPR036724">
    <property type="entry name" value="Cobalamin-bd_sf"/>
</dbReference>
<feature type="domain" description="B12-binding N-terminal" evidence="5">
    <location>
        <begin position="1"/>
        <end position="89"/>
    </location>
</feature>
<dbReference type="Proteomes" id="UP000184052">
    <property type="component" value="Unassembled WGS sequence"/>
</dbReference>
<keyword evidence="6" id="KW-0489">Methyltransferase</keyword>
<dbReference type="Pfam" id="PF02607">
    <property type="entry name" value="B12-binding_2"/>
    <property type="match status" value="1"/>
</dbReference>
<dbReference type="STRING" id="1121476.SAMN02745751_02823"/>
<feature type="domain" description="B12-binding" evidence="4">
    <location>
        <begin position="89"/>
        <end position="211"/>
    </location>
</feature>
<keyword evidence="2" id="KW-0479">Metal-binding</keyword>
<evidence type="ECO:0000313" key="7">
    <source>
        <dbReference type="Proteomes" id="UP000184052"/>
    </source>
</evidence>
<dbReference type="GO" id="GO:0031419">
    <property type="term" value="F:cobalamin binding"/>
    <property type="evidence" value="ECO:0007669"/>
    <property type="project" value="InterPro"/>
</dbReference>
<dbReference type="GO" id="GO:0032259">
    <property type="term" value="P:methylation"/>
    <property type="evidence" value="ECO:0007669"/>
    <property type="project" value="UniProtKB-KW"/>
</dbReference>
<dbReference type="InterPro" id="IPR036594">
    <property type="entry name" value="Meth_synthase_dom"/>
</dbReference>
<evidence type="ECO:0000256" key="3">
    <source>
        <dbReference type="ARBA" id="ARBA00023285"/>
    </source>
</evidence>
<evidence type="ECO:0000256" key="2">
    <source>
        <dbReference type="ARBA" id="ARBA00022723"/>
    </source>
</evidence>
<dbReference type="GO" id="GO:0046653">
    <property type="term" value="P:tetrahydrofolate metabolic process"/>
    <property type="evidence" value="ECO:0007669"/>
    <property type="project" value="TreeGrafter"/>
</dbReference>
<dbReference type="GO" id="GO:0008705">
    <property type="term" value="F:methionine synthase activity"/>
    <property type="evidence" value="ECO:0007669"/>
    <property type="project" value="TreeGrafter"/>
</dbReference>
<dbReference type="OrthoDB" id="9803687at2"/>
<dbReference type="PANTHER" id="PTHR45833">
    <property type="entry name" value="METHIONINE SYNTHASE"/>
    <property type="match status" value="1"/>
</dbReference>
<comment type="similarity">
    <text evidence="1">Belongs to the methylamine corrinoid protein family.</text>
</comment>
<name>A0A1M6K8N9_9FIRM</name>
<dbReference type="FunFam" id="3.40.50.280:FF:000003">
    <property type="entry name" value="Dimethylamine methyltransferase corrinoid protein"/>
    <property type="match status" value="1"/>
</dbReference>
<dbReference type="InterPro" id="IPR050554">
    <property type="entry name" value="Met_Synthase/Corrinoid"/>
</dbReference>
<evidence type="ECO:0000259" key="4">
    <source>
        <dbReference type="PROSITE" id="PS51332"/>
    </source>
</evidence>
<sequence length="211" mass="22576">MNNTIMQLSEAIIDGNIMEAKILTQKALDMGATAKQILDEGLMNGMNEVGELFRDGELFVPEVLVASKAMDTGMEIIKPFLKEGDVEKKGKCVFATVKGDLHDIGKKLVAMMMEGAGYEIVDLGVDVSPEQLVDAVKEHEPELLGMSAMLTTTMAYMNDTVKALEENGLLDKVGVMIGGAPVSPKYASEINAKYSADASSAVELANSLISL</sequence>
<proteinExistence type="inferred from homology"/>
<dbReference type="PROSITE" id="PS51337">
    <property type="entry name" value="B12_BINDING_NTER"/>
    <property type="match status" value="1"/>
</dbReference>
<dbReference type="InterPro" id="IPR006158">
    <property type="entry name" value="Cobalamin-bd"/>
</dbReference>
<dbReference type="EMBL" id="FQZL01000025">
    <property type="protein sequence ID" value="SHJ55309.1"/>
    <property type="molecule type" value="Genomic_DNA"/>
</dbReference>
<accession>A0A1M6K8N9</accession>
<evidence type="ECO:0000259" key="5">
    <source>
        <dbReference type="PROSITE" id="PS51337"/>
    </source>
</evidence>
<reference evidence="6 7" key="1">
    <citation type="submission" date="2016-11" db="EMBL/GenBank/DDBJ databases">
        <authorList>
            <person name="Jaros S."/>
            <person name="Januszkiewicz K."/>
            <person name="Wedrychowicz H."/>
        </authorList>
    </citation>
    <scope>NUCLEOTIDE SEQUENCE [LARGE SCALE GENOMIC DNA]</scope>
    <source>
        <strain evidence="6 7">DSM 17477</strain>
    </source>
</reference>